<accession>A0A077EDK6</accession>
<dbReference type="KEGG" id="eao:BD94_0514"/>
<evidence type="ECO:0000313" key="2">
    <source>
        <dbReference type="Proteomes" id="UP000028933"/>
    </source>
</evidence>
<dbReference type="STRING" id="1338011.BD94_0514"/>
<evidence type="ECO:0000313" key="1">
    <source>
        <dbReference type="EMBL" id="AIL44289.1"/>
    </source>
</evidence>
<evidence type="ECO:0008006" key="3">
    <source>
        <dbReference type="Google" id="ProtNLM"/>
    </source>
</evidence>
<dbReference type="AlphaFoldDB" id="A0A077EDK6"/>
<protein>
    <recommendedName>
        <fullName evidence="3">Activator of Hsp90 ATPase 1 family protein</fullName>
    </recommendedName>
</protein>
<sequence>MEKKTGLTKNEGWQFGIRKTVPVKADIVWDFLFSEEGTALWLKDADREFSTFSTSSHIRTKWKLKKWTNEATLQMRIISNIGKSTIAFHIDQLLNEDQRAETQQYWSEILNEIIMNLNKI</sequence>
<gene>
    <name evidence="1" type="ORF">BD94_0514</name>
</gene>
<dbReference type="GeneID" id="56685561"/>
<proteinExistence type="predicted"/>
<reference evidence="1" key="2">
    <citation type="journal article" date="2015" name="Genome Biol. Evol.">
        <title>Complete Genome Sequence and Transcriptomic Analysis of the Novel Pathogen Elizabethkingia anophelis in Response to Oxidative Stress.</title>
        <authorList>
            <person name="Li Y."/>
            <person name="Liu Y."/>
            <person name="Chew S.C."/>
            <person name="Tay M."/>
            <person name="Salido M.M."/>
            <person name="Teo J."/>
            <person name="Lauro F.M."/>
            <person name="Givskov M."/>
            <person name="Yang L."/>
        </authorList>
    </citation>
    <scope>NUCLEOTIDE SEQUENCE</scope>
    <source>
        <strain evidence="1">NUHP1</strain>
    </source>
</reference>
<dbReference type="HOGENOM" id="CLU_132128_1_0_10"/>
<name>A0A077EDK6_9FLAO</name>
<reference evidence="1" key="1">
    <citation type="journal article" date="2013" name="Lancet">
        <title>First case of E anophelis outbreak in an intensive-care unit.</title>
        <authorList>
            <person name="Teo J."/>
            <person name="Tan S.Y."/>
            <person name="Tay M."/>
            <person name="Ding Y."/>
            <person name="Kjelleberg S."/>
            <person name="Givskov M."/>
            <person name="Lin R.T."/>
            <person name="Yang L."/>
        </authorList>
    </citation>
    <scope>NUCLEOTIDE SEQUENCE [LARGE SCALE GENOMIC DNA]</scope>
    <source>
        <strain evidence="1">NUHP1</strain>
    </source>
</reference>
<dbReference type="Proteomes" id="UP000028933">
    <property type="component" value="Chromosome"/>
</dbReference>
<dbReference type="EMBL" id="CP007547">
    <property type="protein sequence ID" value="AIL44289.1"/>
    <property type="molecule type" value="Genomic_DNA"/>
</dbReference>
<dbReference type="eggNOG" id="COG3832">
    <property type="taxonomic scope" value="Bacteria"/>
</dbReference>
<organism evidence="1 2">
    <name type="scientific">Elizabethkingia anophelis NUHP1</name>
    <dbReference type="NCBI Taxonomy" id="1338011"/>
    <lineage>
        <taxon>Bacteria</taxon>
        <taxon>Pseudomonadati</taxon>
        <taxon>Bacteroidota</taxon>
        <taxon>Flavobacteriia</taxon>
        <taxon>Flavobacteriales</taxon>
        <taxon>Weeksellaceae</taxon>
        <taxon>Elizabethkingia</taxon>
    </lineage>
</organism>
<dbReference type="RefSeq" id="WP_009085860.1">
    <property type="nucleotide sequence ID" value="NZ_CP007547.1"/>
</dbReference>